<dbReference type="PROSITE" id="PS00211">
    <property type="entry name" value="ABC_TRANSPORTER_1"/>
    <property type="match status" value="1"/>
</dbReference>
<dbReference type="Pfam" id="PF00005">
    <property type="entry name" value="ABC_tran"/>
    <property type="match status" value="1"/>
</dbReference>
<dbReference type="InterPro" id="IPR017871">
    <property type="entry name" value="ABC_transporter-like_CS"/>
</dbReference>
<name>A0A1M5T855_9BACI</name>
<dbReference type="RefSeq" id="WP_073008357.1">
    <property type="nucleotide sequence ID" value="NZ_FQXD01000007.1"/>
</dbReference>
<dbReference type="Gene3D" id="3.40.50.300">
    <property type="entry name" value="P-loop containing nucleotide triphosphate hydrolases"/>
    <property type="match status" value="1"/>
</dbReference>
<dbReference type="SUPFAM" id="SSF52540">
    <property type="entry name" value="P-loop containing nucleoside triphosphate hydrolases"/>
    <property type="match status" value="1"/>
</dbReference>
<gene>
    <name evidence="6" type="ORF">SAMN05421807_107147</name>
</gene>
<dbReference type="AlphaFoldDB" id="A0A1M5T855"/>
<dbReference type="SMART" id="SM00382">
    <property type="entry name" value="AAA"/>
    <property type="match status" value="1"/>
</dbReference>
<evidence type="ECO:0000313" key="6">
    <source>
        <dbReference type="EMBL" id="SHH46878.1"/>
    </source>
</evidence>
<keyword evidence="3" id="KW-0547">Nucleotide-binding</keyword>
<proteinExistence type="inferred from homology"/>
<dbReference type="InterPro" id="IPR003439">
    <property type="entry name" value="ABC_transporter-like_ATP-bd"/>
</dbReference>
<dbReference type="InterPro" id="IPR027417">
    <property type="entry name" value="P-loop_NTPase"/>
</dbReference>
<protein>
    <submittedName>
        <fullName evidence="6">ABC-2 type transport system ATP-binding protein</fullName>
    </submittedName>
</protein>
<dbReference type="PANTHER" id="PTHR42711:SF5">
    <property type="entry name" value="ABC TRANSPORTER ATP-BINDING PROTEIN NATA"/>
    <property type="match status" value="1"/>
</dbReference>
<dbReference type="Pfam" id="PF13732">
    <property type="entry name" value="DrrA1-3_C"/>
    <property type="match status" value="1"/>
</dbReference>
<dbReference type="GO" id="GO:0016887">
    <property type="term" value="F:ATP hydrolysis activity"/>
    <property type="evidence" value="ECO:0007669"/>
    <property type="project" value="InterPro"/>
</dbReference>
<keyword evidence="2" id="KW-0813">Transport</keyword>
<keyword evidence="4 6" id="KW-0067">ATP-binding</keyword>
<accession>A0A1M5T855</accession>
<dbReference type="OrthoDB" id="9804819at2"/>
<organism evidence="6 7">
    <name type="scientific">Virgibacillus chiguensis</name>
    <dbReference type="NCBI Taxonomy" id="411959"/>
    <lineage>
        <taxon>Bacteria</taxon>
        <taxon>Bacillati</taxon>
        <taxon>Bacillota</taxon>
        <taxon>Bacilli</taxon>
        <taxon>Bacillales</taxon>
        <taxon>Bacillaceae</taxon>
        <taxon>Virgibacillus</taxon>
    </lineage>
</organism>
<evidence type="ECO:0000256" key="3">
    <source>
        <dbReference type="ARBA" id="ARBA00022741"/>
    </source>
</evidence>
<evidence type="ECO:0000256" key="1">
    <source>
        <dbReference type="ARBA" id="ARBA00005417"/>
    </source>
</evidence>
<evidence type="ECO:0000256" key="2">
    <source>
        <dbReference type="ARBA" id="ARBA00022448"/>
    </source>
</evidence>
<keyword evidence="7" id="KW-1185">Reference proteome</keyword>
<dbReference type="InterPro" id="IPR025302">
    <property type="entry name" value="DrrA1/2-like_C"/>
</dbReference>
<dbReference type="CDD" id="cd03230">
    <property type="entry name" value="ABC_DR_subfamily_A"/>
    <property type="match status" value="1"/>
</dbReference>
<dbReference type="InterPro" id="IPR003593">
    <property type="entry name" value="AAA+_ATPase"/>
</dbReference>
<comment type="similarity">
    <text evidence="1">Belongs to the ABC transporter superfamily.</text>
</comment>
<dbReference type="InterPro" id="IPR050763">
    <property type="entry name" value="ABC_transporter_ATP-binding"/>
</dbReference>
<dbReference type="GO" id="GO:0005524">
    <property type="term" value="F:ATP binding"/>
    <property type="evidence" value="ECO:0007669"/>
    <property type="project" value="UniProtKB-KW"/>
</dbReference>
<evidence type="ECO:0000313" key="7">
    <source>
        <dbReference type="Proteomes" id="UP000184079"/>
    </source>
</evidence>
<feature type="domain" description="ABC transporter" evidence="5">
    <location>
        <begin position="4"/>
        <end position="230"/>
    </location>
</feature>
<dbReference type="PANTHER" id="PTHR42711">
    <property type="entry name" value="ABC TRANSPORTER ATP-BINDING PROTEIN"/>
    <property type="match status" value="1"/>
</dbReference>
<dbReference type="PROSITE" id="PS50893">
    <property type="entry name" value="ABC_TRANSPORTER_2"/>
    <property type="match status" value="1"/>
</dbReference>
<evidence type="ECO:0000259" key="5">
    <source>
        <dbReference type="PROSITE" id="PS50893"/>
    </source>
</evidence>
<dbReference type="Proteomes" id="UP000184079">
    <property type="component" value="Unassembled WGS sequence"/>
</dbReference>
<reference evidence="7" key="1">
    <citation type="submission" date="2016-11" db="EMBL/GenBank/DDBJ databases">
        <authorList>
            <person name="Varghese N."/>
            <person name="Submissions S."/>
        </authorList>
    </citation>
    <scope>NUCLEOTIDE SEQUENCE [LARGE SCALE GENOMIC DNA]</scope>
    <source>
        <strain evidence="7">CGMCC 1.6496</strain>
    </source>
</reference>
<evidence type="ECO:0000256" key="4">
    <source>
        <dbReference type="ARBA" id="ARBA00022840"/>
    </source>
</evidence>
<dbReference type="EMBL" id="FQXD01000007">
    <property type="protein sequence ID" value="SHH46878.1"/>
    <property type="molecule type" value="Genomic_DNA"/>
</dbReference>
<sequence>MFAIETKQLTKTFGKNKVVDQIDLQVKSGEILGFLGRNGAGKSTFINMLTGIIQPSSGSYSLLDVQGPNDDIKKQIGVMPDYSALNASMTAMKHLKFLAAVSEKPVSDERCMDILKLVGLEEQAHKKAGKFSFGMKKKLAIAQAIIHDPQLIFLDEPTSGLDAESVIHIHQLIQQLHQQGKTIFMTSHNLDEVEKICSRIAIMKDGKIGKMGSMDELRAYYQSTITVTIKHSPIRSTHLPTLEQWLTLTGTQLEMKTSQFTIHVTSEKKIAEIIRALGKYNIDIYRVDVNEPSLEEIFLDE</sequence>